<keyword evidence="2" id="KW-0732">Signal</keyword>
<organism evidence="3 4">
    <name type="scientific">Oleidesulfovibrio alaskensis (strain ATCC BAA-1058 / DSM 17464 / G20)</name>
    <name type="common">Desulfovibrio alaskensis</name>
    <dbReference type="NCBI Taxonomy" id="207559"/>
    <lineage>
        <taxon>Bacteria</taxon>
        <taxon>Pseudomonadati</taxon>
        <taxon>Thermodesulfobacteriota</taxon>
        <taxon>Desulfovibrionia</taxon>
        <taxon>Desulfovibrionales</taxon>
        <taxon>Desulfovibrionaceae</taxon>
        <taxon>Oleidesulfovibrio</taxon>
    </lineage>
</organism>
<feature type="transmembrane region" description="Helical" evidence="1">
    <location>
        <begin position="189"/>
        <end position="210"/>
    </location>
</feature>
<feature type="chain" id="PRO_5004220112" evidence="2">
    <location>
        <begin position="28"/>
        <end position="215"/>
    </location>
</feature>
<keyword evidence="1" id="KW-0472">Membrane</keyword>
<sequence length="215" mass="22705">MKLRTELRPGCICVVMLLMLTALPAQAHRVNVFAYAEGDRITVEAGYSKSRPVMGGTVVVADKADGDEFLRGVTDDNGIFVFTVPDAAKKEKADLRITLLAGEGHQDSWIVQAGEYAAETAPRDAAASGVTYSGRGAAGSRQAGAAAGAQGGHVSVDEALLRQVVEEVVERKIAPVRTMLVEQHESGPGFADILGGLGYFAGLFGIAAYLKSRRR</sequence>
<accession>Q313A4</accession>
<dbReference type="eggNOG" id="COG0310">
    <property type="taxonomic scope" value="Bacteria"/>
</dbReference>
<dbReference type="STRING" id="207559.Dde_1191"/>
<dbReference type="HOGENOM" id="CLU_083845_0_0_7"/>
<evidence type="ECO:0000313" key="4">
    <source>
        <dbReference type="Proteomes" id="UP000002710"/>
    </source>
</evidence>
<keyword evidence="1" id="KW-1133">Transmembrane helix</keyword>
<dbReference type="RefSeq" id="WP_011367210.1">
    <property type="nucleotide sequence ID" value="NC_007519.1"/>
</dbReference>
<dbReference type="KEGG" id="dde:Dde_1191"/>
<dbReference type="AlphaFoldDB" id="Q313A4"/>
<proteinExistence type="predicted"/>
<keyword evidence="1" id="KW-0812">Transmembrane</keyword>
<protein>
    <submittedName>
        <fullName evidence="3">Additional component of nickel ABC transport system</fullName>
    </submittedName>
</protein>
<dbReference type="Proteomes" id="UP000002710">
    <property type="component" value="Chromosome"/>
</dbReference>
<evidence type="ECO:0000313" key="3">
    <source>
        <dbReference type="EMBL" id="ABB37992.1"/>
    </source>
</evidence>
<reference evidence="3 4" key="1">
    <citation type="journal article" date="2011" name="J. Bacteriol.">
        <title>Complete genome sequence and updated annotation of Desulfovibrio alaskensis G20.</title>
        <authorList>
            <person name="Hauser L.J."/>
            <person name="Land M.L."/>
            <person name="Brown S.D."/>
            <person name="Larimer F."/>
            <person name="Keller K.L."/>
            <person name="Rapp-Giles B.J."/>
            <person name="Price M.N."/>
            <person name="Lin M."/>
            <person name="Bruce D.C."/>
            <person name="Detter J.C."/>
            <person name="Tapia R."/>
            <person name="Han C.S."/>
            <person name="Goodwin L.A."/>
            <person name="Cheng J.F."/>
            <person name="Pitluck S."/>
            <person name="Copeland A."/>
            <person name="Lucas S."/>
            <person name="Nolan M."/>
            <person name="Lapidus A.L."/>
            <person name="Palumbo A.V."/>
            <person name="Wall J.D."/>
        </authorList>
    </citation>
    <scope>NUCLEOTIDE SEQUENCE [LARGE SCALE GENOMIC DNA]</scope>
    <source>
        <strain evidence="4">ATCC BAA 1058 / DSM 17464 / G20</strain>
    </source>
</reference>
<evidence type="ECO:0000256" key="2">
    <source>
        <dbReference type="SAM" id="SignalP"/>
    </source>
</evidence>
<feature type="signal peptide" evidence="2">
    <location>
        <begin position="1"/>
        <end position="27"/>
    </location>
</feature>
<evidence type="ECO:0000256" key="1">
    <source>
        <dbReference type="SAM" id="Phobius"/>
    </source>
</evidence>
<dbReference type="EMBL" id="CP000112">
    <property type="protein sequence ID" value="ABB37992.1"/>
    <property type="molecule type" value="Genomic_DNA"/>
</dbReference>
<name>Q313A4_OLEA2</name>
<gene>
    <name evidence="3" type="ordered locus">Dde_1191</name>
</gene>
<keyword evidence="4" id="KW-1185">Reference proteome</keyword>